<dbReference type="Proteomes" id="UP000194632">
    <property type="component" value="Unassembled WGS sequence"/>
</dbReference>
<dbReference type="Pfam" id="PF21863">
    <property type="entry name" value="HTH_67"/>
    <property type="match status" value="1"/>
</dbReference>
<evidence type="ECO:0000313" key="1">
    <source>
        <dbReference type="EMBL" id="OUC79753.1"/>
    </source>
</evidence>
<dbReference type="AlphaFoldDB" id="A0A243QDP7"/>
<dbReference type="RefSeq" id="WP_086534728.1">
    <property type="nucleotide sequence ID" value="NZ_NGFO01000006.1"/>
</dbReference>
<dbReference type="InterPro" id="IPR054058">
    <property type="entry name" value="HTH_67"/>
</dbReference>
<accession>A0A243QDP7</accession>
<keyword evidence="2" id="KW-1185">Reference proteome</keyword>
<evidence type="ECO:0000313" key="2">
    <source>
        <dbReference type="Proteomes" id="UP000194632"/>
    </source>
</evidence>
<evidence type="ECO:0008006" key="3">
    <source>
        <dbReference type="Google" id="ProtNLM"/>
    </source>
</evidence>
<gene>
    <name evidence="1" type="ORF">CA982_07330</name>
</gene>
<dbReference type="NCBIfam" id="NF047719">
    <property type="entry name" value="SCO6745_fam_HTH"/>
    <property type="match status" value="1"/>
</dbReference>
<reference evidence="1 2" key="1">
    <citation type="submission" date="2017-05" db="EMBL/GenBank/DDBJ databases">
        <title>Biotechnological potential of actinobacteria isolated from South African environments.</title>
        <authorList>
            <person name="Le Roes-Hill M."/>
            <person name="Prins A."/>
            <person name="Durrell K.A."/>
        </authorList>
    </citation>
    <scope>NUCLEOTIDE SEQUENCE [LARGE SCALE GENOMIC DNA]</scope>
    <source>
        <strain evidence="1">BS2</strain>
    </source>
</reference>
<name>A0A243QDP7_9ACTN</name>
<protein>
    <recommendedName>
        <fullName evidence="3">SalK</fullName>
    </recommendedName>
</protein>
<comment type="caution">
    <text evidence="1">The sequence shown here is derived from an EMBL/GenBank/DDBJ whole genome shotgun (WGS) entry which is preliminary data.</text>
</comment>
<dbReference type="OrthoDB" id="157052at2"/>
<proteinExistence type="predicted"/>
<dbReference type="STRING" id="417102.CA982_07330"/>
<sequence>MTLSDVNPERILWRAYEPIHAICYFDPLFATVMAESGLTGWWNGYFAGRAAPLGATPPEVVSALFYGFAPAMVARAIPKVWTRITPRGALDARFDAAERVLGEHASAGSTDDLRRATDNLEHAVDALSHDGRALAAAWSSVARPASMLGRLWLATTVLREHRGDGHVVAATAAGLTGLQASMTHIAGGHVDRTLIQDNRGWTDHQWDSARRSLEDIGILSRDGTLTDGGAALREQVEATTDRLATSSVRSLPDSDWTVRVLRSLSRALVDRGVIPFPNPIGVPRP</sequence>
<organism evidence="1 2">
    <name type="scientific">Gordonia lacunae</name>
    <dbReference type="NCBI Taxonomy" id="417102"/>
    <lineage>
        <taxon>Bacteria</taxon>
        <taxon>Bacillati</taxon>
        <taxon>Actinomycetota</taxon>
        <taxon>Actinomycetes</taxon>
        <taxon>Mycobacteriales</taxon>
        <taxon>Gordoniaceae</taxon>
        <taxon>Gordonia</taxon>
    </lineage>
</organism>
<dbReference type="EMBL" id="NGFO01000006">
    <property type="protein sequence ID" value="OUC79753.1"/>
    <property type="molecule type" value="Genomic_DNA"/>
</dbReference>